<dbReference type="SUPFAM" id="SSF144091">
    <property type="entry name" value="Rhomboid-like"/>
    <property type="match status" value="1"/>
</dbReference>
<accession>A0A1Z5JZ23</accession>
<keyword evidence="5 11" id="KW-0645">Protease</keyword>
<evidence type="ECO:0000313" key="13">
    <source>
        <dbReference type="EMBL" id="GAX19088.1"/>
    </source>
</evidence>
<keyword evidence="10 11" id="KW-0472">Membrane</keyword>
<dbReference type="GO" id="GO:0004252">
    <property type="term" value="F:serine-type endopeptidase activity"/>
    <property type="evidence" value="ECO:0007669"/>
    <property type="project" value="InterPro"/>
</dbReference>
<keyword evidence="7 11" id="KW-0378">Hydrolase</keyword>
<dbReference type="PANTHER" id="PTHR22936:SF69">
    <property type="entry name" value="RHOMBOID-LIKE PROTEIN"/>
    <property type="match status" value="1"/>
</dbReference>
<feature type="transmembrane region" description="Helical" evidence="11">
    <location>
        <begin position="341"/>
        <end position="363"/>
    </location>
</feature>
<feature type="transmembrane region" description="Helical" evidence="11">
    <location>
        <begin position="278"/>
        <end position="297"/>
    </location>
</feature>
<evidence type="ECO:0000256" key="2">
    <source>
        <dbReference type="ARBA" id="ARBA00004141"/>
    </source>
</evidence>
<dbReference type="InterPro" id="IPR035952">
    <property type="entry name" value="Rhomboid-like_sf"/>
</dbReference>
<evidence type="ECO:0000256" key="10">
    <source>
        <dbReference type="ARBA" id="ARBA00023136"/>
    </source>
</evidence>
<evidence type="ECO:0000259" key="12">
    <source>
        <dbReference type="Pfam" id="PF01694"/>
    </source>
</evidence>
<dbReference type="InParanoid" id="A0A1Z5JZ23"/>
<dbReference type="GO" id="GO:0016020">
    <property type="term" value="C:membrane"/>
    <property type="evidence" value="ECO:0007669"/>
    <property type="project" value="UniProtKB-SubCell"/>
</dbReference>
<evidence type="ECO:0000256" key="1">
    <source>
        <dbReference type="ARBA" id="ARBA00000156"/>
    </source>
</evidence>
<keyword evidence="6 11" id="KW-0812">Transmembrane</keyword>
<feature type="transmembrane region" description="Helical" evidence="11">
    <location>
        <begin position="181"/>
        <end position="204"/>
    </location>
</feature>
<feature type="domain" description="Peptidase S54 rhomboid" evidence="12">
    <location>
        <begin position="172"/>
        <end position="320"/>
    </location>
</feature>
<dbReference type="Pfam" id="PF01694">
    <property type="entry name" value="Rhomboid"/>
    <property type="match status" value="1"/>
</dbReference>
<evidence type="ECO:0000313" key="14">
    <source>
        <dbReference type="Proteomes" id="UP000198406"/>
    </source>
</evidence>
<gene>
    <name evidence="13" type="ORF">FisN_3Lh023</name>
</gene>
<evidence type="ECO:0000256" key="7">
    <source>
        <dbReference type="ARBA" id="ARBA00022801"/>
    </source>
</evidence>
<evidence type="ECO:0000256" key="11">
    <source>
        <dbReference type="RuleBase" id="RU362115"/>
    </source>
</evidence>
<evidence type="ECO:0000256" key="3">
    <source>
        <dbReference type="ARBA" id="ARBA00009045"/>
    </source>
</evidence>
<comment type="function">
    <text evidence="11">Serine protease involved in intramembrane proteolysis.</text>
</comment>
<feature type="transmembrane region" description="Helical" evidence="11">
    <location>
        <begin position="117"/>
        <end position="136"/>
    </location>
</feature>
<dbReference type="OrthoDB" id="418595at2759"/>
<comment type="subcellular location">
    <subcellularLocation>
        <location evidence="2 11">Membrane</location>
        <topology evidence="2 11">Multi-pass membrane protein</topology>
    </subcellularLocation>
</comment>
<comment type="similarity">
    <text evidence="3 11">Belongs to the peptidase S54 family.</text>
</comment>
<dbReference type="Gene3D" id="1.20.1540.10">
    <property type="entry name" value="Rhomboid-like"/>
    <property type="match status" value="1"/>
</dbReference>
<dbReference type="Proteomes" id="UP000198406">
    <property type="component" value="Unassembled WGS sequence"/>
</dbReference>
<dbReference type="AlphaFoldDB" id="A0A1Z5JZ23"/>
<dbReference type="GO" id="GO:0006508">
    <property type="term" value="P:proteolysis"/>
    <property type="evidence" value="ECO:0007669"/>
    <property type="project" value="UniProtKB-KW"/>
</dbReference>
<evidence type="ECO:0000256" key="4">
    <source>
        <dbReference type="ARBA" id="ARBA00013039"/>
    </source>
</evidence>
<protein>
    <recommendedName>
        <fullName evidence="4">rhomboid protease</fullName>
        <ecNumber evidence="4">3.4.21.105</ecNumber>
    </recommendedName>
</protein>
<evidence type="ECO:0000256" key="8">
    <source>
        <dbReference type="ARBA" id="ARBA00022825"/>
    </source>
</evidence>
<comment type="catalytic activity">
    <reaction evidence="1 11">
        <text>Cleaves type-1 transmembrane domains using a catalytic dyad composed of serine and histidine that are contributed by different transmembrane domains.</text>
        <dbReference type="EC" id="3.4.21.105"/>
    </reaction>
</comment>
<keyword evidence="9 11" id="KW-1133">Transmembrane helix</keyword>
<feature type="transmembrane region" description="Helical" evidence="11">
    <location>
        <begin position="244"/>
        <end position="266"/>
    </location>
</feature>
<dbReference type="EC" id="3.4.21.105" evidence="4"/>
<evidence type="ECO:0000256" key="5">
    <source>
        <dbReference type="ARBA" id="ARBA00022670"/>
    </source>
</evidence>
<proteinExistence type="inferred from homology"/>
<dbReference type="PANTHER" id="PTHR22936">
    <property type="entry name" value="RHOMBOID-RELATED"/>
    <property type="match status" value="1"/>
</dbReference>
<feature type="transmembrane region" description="Helical" evidence="11">
    <location>
        <begin position="211"/>
        <end position="232"/>
    </location>
</feature>
<keyword evidence="8 11" id="KW-0720">Serine protease</keyword>
<name>A0A1Z5JZ23_FISSO</name>
<organism evidence="13 14">
    <name type="scientific">Fistulifera solaris</name>
    <name type="common">Oleaginous diatom</name>
    <dbReference type="NCBI Taxonomy" id="1519565"/>
    <lineage>
        <taxon>Eukaryota</taxon>
        <taxon>Sar</taxon>
        <taxon>Stramenopiles</taxon>
        <taxon>Ochrophyta</taxon>
        <taxon>Bacillariophyta</taxon>
        <taxon>Bacillariophyceae</taxon>
        <taxon>Bacillariophycidae</taxon>
        <taxon>Naviculales</taxon>
        <taxon>Naviculaceae</taxon>
        <taxon>Fistulifera</taxon>
    </lineage>
</organism>
<dbReference type="InterPro" id="IPR002610">
    <property type="entry name" value="Peptidase_S54_rhomboid-like"/>
</dbReference>
<dbReference type="EMBL" id="BDSP01000134">
    <property type="protein sequence ID" value="GAX19088.1"/>
    <property type="molecule type" value="Genomic_DNA"/>
</dbReference>
<reference evidence="13 14" key="1">
    <citation type="journal article" date="2015" name="Plant Cell">
        <title>Oil accumulation by the oleaginous diatom Fistulifera solaris as revealed by the genome and transcriptome.</title>
        <authorList>
            <person name="Tanaka T."/>
            <person name="Maeda Y."/>
            <person name="Veluchamy A."/>
            <person name="Tanaka M."/>
            <person name="Abida H."/>
            <person name="Marechal E."/>
            <person name="Bowler C."/>
            <person name="Muto M."/>
            <person name="Sunaga Y."/>
            <person name="Tanaka M."/>
            <person name="Yoshino T."/>
            <person name="Taniguchi T."/>
            <person name="Fukuda Y."/>
            <person name="Nemoto M."/>
            <person name="Matsumoto M."/>
            <person name="Wong P.S."/>
            <person name="Aburatani S."/>
            <person name="Fujibuchi W."/>
        </authorList>
    </citation>
    <scope>NUCLEOTIDE SEQUENCE [LARGE SCALE GENOMIC DNA]</scope>
    <source>
        <strain evidence="13 14">JPCC DA0580</strain>
    </source>
</reference>
<dbReference type="InterPro" id="IPR022764">
    <property type="entry name" value="Peptidase_S54_rhomboid_dom"/>
</dbReference>
<evidence type="ECO:0000256" key="6">
    <source>
        <dbReference type="ARBA" id="ARBA00022692"/>
    </source>
</evidence>
<keyword evidence="14" id="KW-1185">Reference proteome</keyword>
<evidence type="ECO:0000256" key="9">
    <source>
        <dbReference type="ARBA" id="ARBA00022989"/>
    </source>
</evidence>
<feature type="transmembrane region" description="Helical" evidence="11">
    <location>
        <begin position="303"/>
        <end position="320"/>
    </location>
</feature>
<comment type="caution">
    <text evidence="13">The sequence shown here is derived from an EMBL/GenBank/DDBJ whole genome shotgun (WGS) entry which is preliminary data.</text>
</comment>
<dbReference type="FunCoup" id="A0A1Z5JZ23">
    <property type="interactions" value="5"/>
</dbReference>
<sequence length="459" mass="51550">MTTVSSHGDDDSLEPPRSYSLQDLIQVLSQESTASAHFVDPELERRVLDFRLAQQKRRQKYGDSQVTGGIFGLYHHLAQTRTDLEWAQDAAWRRQHQAPYLAWSDYVEARPQVVRPYFTWALIAVCAIMMVVEFGLNDWKVEPLSINPLIGPSAEALVRAGARETSKIVVEGQWFRLFTPLVLHAGLIHYAVNMAALWFIGGAFEESHGALYTVLLFLIPGVGGNILSAIFLPQYVSVGASGGIFGLIGGCVADITMNWPLLFITTEQNDETSKRQHVRALIWLVVDIVVNALIGFTPYVDNFSHLGGLVYGLACGWSIIEPLKVNFFGVDASKMKQTQRLIVRFLGLIVSLVMIIVTTGLLANMDMEQAGPCPGCRYISCIPFPFGEEKWWYCDDCDRVTADLYREGEFYNRISLECPNNEVEIIPLPEGQFSVEDKNTLSRKLPSYCRQYCADRYQS</sequence>